<keyword evidence="4 5" id="KW-0720">Serine protease</keyword>
<evidence type="ECO:0000313" key="9">
    <source>
        <dbReference type="Proteomes" id="UP001310022"/>
    </source>
</evidence>
<dbReference type="PIRSF" id="PIRSF037903">
    <property type="entry name" value="Subtilisin_rel_GFO_2223"/>
    <property type="match status" value="1"/>
</dbReference>
<feature type="active site" description="Charge relay system" evidence="5">
    <location>
        <position position="170"/>
    </location>
</feature>
<reference evidence="8 9" key="1">
    <citation type="submission" date="2021-12" db="EMBL/GenBank/DDBJ databases">
        <title>Genome sequencing of bacteria with rrn-lacking chromosome and rrn-plasmid.</title>
        <authorList>
            <person name="Anda M."/>
            <person name="Iwasaki W."/>
        </authorList>
    </citation>
    <scope>NUCLEOTIDE SEQUENCE [LARGE SCALE GENOMIC DNA]</scope>
    <source>
        <strain evidence="8 9">NBRC 15940</strain>
    </source>
</reference>
<dbReference type="PROSITE" id="PS51892">
    <property type="entry name" value="SUBTILASE"/>
    <property type="match status" value="1"/>
</dbReference>
<keyword evidence="9" id="KW-1185">Reference proteome</keyword>
<dbReference type="Pfam" id="PF00082">
    <property type="entry name" value="Peptidase_S8"/>
    <property type="match status" value="1"/>
</dbReference>
<dbReference type="GO" id="GO:0006508">
    <property type="term" value="P:proteolysis"/>
    <property type="evidence" value="ECO:0007669"/>
    <property type="project" value="UniProtKB-KW"/>
</dbReference>
<dbReference type="PROSITE" id="PS00138">
    <property type="entry name" value="SUBTILASE_SER"/>
    <property type="match status" value="1"/>
</dbReference>
<dbReference type="InterPro" id="IPR017317">
    <property type="entry name" value="Pept_S8_subtilisin_bacteroid-2"/>
</dbReference>
<dbReference type="InterPro" id="IPR015500">
    <property type="entry name" value="Peptidase_S8_subtilisin-rel"/>
</dbReference>
<feature type="chain" id="PRO_5043006235" description="Peptidase S8/S53 domain-containing protein" evidence="6">
    <location>
        <begin position="20"/>
        <end position="532"/>
    </location>
</feature>
<organism evidence="8 9">
    <name type="scientific">Persicobacter diffluens</name>
    <dbReference type="NCBI Taxonomy" id="981"/>
    <lineage>
        <taxon>Bacteria</taxon>
        <taxon>Pseudomonadati</taxon>
        <taxon>Bacteroidota</taxon>
        <taxon>Cytophagia</taxon>
        <taxon>Cytophagales</taxon>
        <taxon>Persicobacteraceae</taxon>
        <taxon>Persicobacter</taxon>
    </lineage>
</organism>
<evidence type="ECO:0000256" key="5">
    <source>
        <dbReference type="PROSITE-ProRule" id="PRU01240"/>
    </source>
</evidence>
<sequence>MNKIFTLLLLMTSTLVCNAQESRFLVRFMDKSDNEFDLNQPEAFLTAESLERRSRLGIFLDEKDLPLSPKFRQKVKDEGYSIWGETKWLNGLVVLADRAQENALNQLAGVTEVAYLGPHIIKNSAPEIPVSNVGSPTTELMTSLQNSFLNLDSLYDLGWNAEGVRVAIFDAGFLNVPFGESWVAVHEDRIFGARNYIEPGLDVYRYHLHGTHVYSTMGYYKEGEFEGIAPEADYMFCVTEDVANEYPFEEINWLMAAEYADSLGADVIQSSLGYYDFDDPSMDYTPADLDGKTAWITQAAGIAAERGILVVNSAGNEARNYWQKISFPADHEHVLAVGAMDEKWARSSFSSFGPNANGLIKPNVSTLGSSVALAVGEGKYVRSSGTSYASPMIAALAAMVIQEYPDKKPEEVITYLQENAHQAYAPDTLIGYGVPMNNQRPLYVLEPNGENLQVSPNPMAPNLLRLLVGEAPLMDCQLQIIGVDGKPHFAQKEDLNALSTKEVQLPAPLNGGVYFLRWATHKEQGVKKIVVQ</sequence>
<keyword evidence="6" id="KW-0732">Signal</keyword>
<dbReference type="PANTHER" id="PTHR43399">
    <property type="entry name" value="SUBTILISIN-RELATED"/>
    <property type="match status" value="1"/>
</dbReference>
<evidence type="ECO:0000259" key="7">
    <source>
        <dbReference type="Pfam" id="PF00082"/>
    </source>
</evidence>
<name>A0AAN4VVX0_9BACT</name>
<dbReference type="PANTHER" id="PTHR43399:SF4">
    <property type="entry name" value="CELL WALL-ASSOCIATED PROTEASE"/>
    <property type="match status" value="1"/>
</dbReference>
<evidence type="ECO:0000256" key="2">
    <source>
        <dbReference type="ARBA" id="ARBA00022670"/>
    </source>
</evidence>
<dbReference type="EMBL" id="BQKE01000001">
    <property type="protein sequence ID" value="GJM60951.1"/>
    <property type="molecule type" value="Genomic_DNA"/>
</dbReference>
<evidence type="ECO:0000256" key="3">
    <source>
        <dbReference type="ARBA" id="ARBA00022801"/>
    </source>
</evidence>
<protein>
    <recommendedName>
        <fullName evidence="7">Peptidase S8/S53 domain-containing protein</fullName>
    </recommendedName>
</protein>
<dbReference type="SUPFAM" id="SSF52743">
    <property type="entry name" value="Subtilisin-like"/>
    <property type="match status" value="1"/>
</dbReference>
<dbReference type="Proteomes" id="UP001310022">
    <property type="component" value="Unassembled WGS sequence"/>
</dbReference>
<dbReference type="InterPro" id="IPR023828">
    <property type="entry name" value="Peptidase_S8_Ser-AS"/>
</dbReference>
<keyword evidence="3 5" id="KW-0378">Hydrolase</keyword>
<dbReference type="InterPro" id="IPR036852">
    <property type="entry name" value="Peptidase_S8/S53_dom_sf"/>
</dbReference>
<dbReference type="Gene3D" id="3.40.50.200">
    <property type="entry name" value="Peptidase S8/S53 domain"/>
    <property type="match status" value="1"/>
</dbReference>
<dbReference type="AlphaFoldDB" id="A0AAN4VVX0"/>
<evidence type="ECO:0000256" key="1">
    <source>
        <dbReference type="ARBA" id="ARBA00011073"/>
    </source>
</evidence>
<feature type="active site" description="Charge relay system" evidence="5">
    <location>
        <position position="387"/>
    </location>
</feature>
<dbReference type="PRINTS" id="PR00723">
    <property type="entry name" value="SUBTILISIN"/>
</dbReference>
<feature type="domain" description="Peptidase S8/S53" evidence="7">
    <location>
        <begin position="163"/>
        <end position="433"/>
    </location>
</feature>
<comment type="similarity">
    <text evidence="1 5">Belongs to the peptidase S8 family.</text>
</comment>
<feature type="active site" description="Charge relay system" evidence="5">
    <location>
        <position position="209"/>
    </location>
</feature>
<keyword evidence="2 5" id="KW-0645">Protease</keyword>
<evidence type="ECO:0000313" key="8">
    <source>
        <dbReference type="EMBL" id="GJM60951.1"/>
    </source>
</evidence>
<dbReference type="InterPro" id="IPR051048">
    <property type="entry name" value="Peptidase_S8/S53_subtilisin"/>
</dbReference>
<dbReference type="InterPro" id="IPR000209">
    <property type="entry name" value="Peptidase_S8/S53_dom"/>
</dbReference>
<evidence type="ECO:0000256" key="4">
    <source>
        <dbReference type="ARBA" id="ARBA00022825"/>
    </source>
</evidence>
<proteinExistence type="inferred from homology"/>
<gene>
    <name evidence="8" type="ORF">PEDI_15030</name>
</gene>
<comment type="caution">
    <text evidence="8">The sequence shown here is derived from an EMBL/GenBank/DDBJ whole genome shotgun (WGS) entry which is preliminary data.</text>
</comment>
<dbReference type="RefSeq" id="WP_338236593.1">
    <property type="nucleotide sequence ID" value="NZ_BQKE01000001.1"/>
</dbReference>
<feature type="signal peptide" evidence="6">
    <location>
        <begin position="1"/>
        <end position="19"/>
    </location>
</feature>
<dbReference type="GO" id="GO:0004252">
    <property type="term" value="F:serine-type endopeptidase activity"/>
    <property type="evidence" value="ECO:0007669"/>
    <property type="project" value="UniProtKB-UniRule"/>
</dbReference>
<evidence type="ECO:0000256" key="6">
    <source>
        <dbReference type="SAM" id="SignalP"/>
    </source>
</evidence>
<accession>A0AAN4VVX0</accession>